<name>A0A447Z507_9STRE</name>
<dbReference type="KEGG" id="svf:NCTC3166_01194"/>
<organism evidence="1 2">
    <name type="scientific">Streptococcus viridans</name>
    <dbReference type="NCBI Taxonomy" id="78535"/>
    <lineage>
        <taxon>Bacteria</taxon>
        <taxon>Bacillati</taxon>
        <taxon>Bacillota</taxon>
        <taxon>Bacilli</taxon>
        <taxon>Lactobacillales</taxon>
        <taxon>Streptococcaceae</taxon>
        <taxon>Streptococcus</taxon>
    </lineage>
</organism>
<keyword evidence="2" id="KW-1185">Reference proteome</keyword>
<dbReference type="EMBL" id="LR134266">
    <property type="protein sequence ID" value="VED67372.1"/>
    <property type="molecule type" value="Genomic_DNA"/>
</dbReference>
<evidence type="ECO:0000313" key="2">
    <source>
        <dbReference type="Proteomes" id="UP000270025"/>
    </source>
</evidence>
<proteinExistence type="predicted"/>
<dbReference type="RefSeq" id="WP_126404364.1">
    <property type="nucleotide sequence ID" value="NZ_LR134266.1"/>
</dbReference>
<evidence type="ECO:0000313" key="1">
    <source>
        <dbReference type="EMBL" id="VED67372.1"/>
    </source>
</evidence>
<sequence length="228" mass="27708">MSYLKAKNKFKWMDMQKEWLDEIKSKWRKLDIASYNLMDHDEWTVGDYEQSPFCQLIWGEILSRFLSKKYDQPYTYSINRNVLLVKSDGTCFRFLFDVMNNGKARYNRNKIEEDKNGCEFAYPFHYIGNFTPIPGMVKLPRSLQFIHKDFNEDWNQMLKYLQNHWKEFKMGDLSFDDYIEMTFQSAYFIENQIKPIYSVEDIQNLIFKRGEKIERAFKEILENKNKPF</sequence>
<reference evidence="1 2" key="1">
    <citation type="submission" date="2018-12" db="EMBL/GenBank/DDBJ databases">
        <authorList>
            <consortium name="Pathogen Informatics"/>
        </authorList>
    </citation>
    <scope>NUCLEOTIDE SEQUENCE [LARGE SCALE GENOMIC DNA]</scope>
    <source>
        <strain evidence="1 2">NCTC3166</strain>
    </source>
</reference>
<dbReference type="AlphaFoldDB" id="A0A447Z507"/>
<protein>
    <submittedName>
        <fullName evidence="1">Uncharacterized protein</fullName>
    </submittedName>
</protein>
<accession>A0A447Z507</accession>
<dbReference type="Proteomes" id="UP000270025">
    <property type="component" value="Chromosome"/>
</dbReference>
<gene>
    <name evidence="1" type="ORF">NCTC3166_01194</name>
</gene>